<dbReference type="PANTHER" id="PTHR43725">
    <property type="entry name" value="UDP-GLUCOSE 4-EPIMERASE"/>
    <property type="match status" value="1"/>
</dbReference>
<dbReference type="GO" id="GO:0033499">
    <property type="term" value="P:galactose catabolic process via UDP-galactose, Leloir pathway"/>
    <property type="evidence" value="ECO:0007669"/>
    <property type="project" value="TreeGrafter"/>
</dbReference>
<dbReference type="Gene3D" id="3.90.25.10">
    <property type="entry name" value="UDP-galactose 4-epimerase, domain 1"/>
    <property type="match status" value="1"/>
</dbReference>
<dbReference type="CDD" id="cd05247">
    <property type="entry name" value="UDP_G4E_1_SDR_e"/>
    <property type="match status" value="1"/>
</dbReference>
<evidence type="ECO:0000313" key="14">
    <source>
        <dbReference type="Proteomes" id="UP000030595"/>
    </source>
</evidence>
<evidence type="ECO:0000313" key="13">
    <source>
        <dbReference type="EMBL" id="KGR90029.1"/>
    </source>
</evidence>
<gene>
    <name evidence="13" type="ORF">CD30_13710</name>
</gene>
<reference evidence="13 14" key="1">
    <citation type="submission" date="2014-02" db="EMBL/GenBank/DDBJ databases">
        <title>Draft genome sequence of Lysinibacillus massiliensis CCUG 49529.</title>
        <authorList>
            <person name="Zhang F."/>
            <person name="Wang G."/>
            <person name="Zhang L."/>
        </authorList>
    </citation>
    <scope>NUCLEOTIDE SEQUENCE [LARGE SCALE GENOMIC DNA]</scope>
    <source>
        <strain evidence="13 14">CCUG 49529</strain>
    </source>
</reference>
<comment type="caution">
    <text evidence="13">The sequence shown here is derived from an EMBL/GenBank/DDBJ whole genome shotgun (WGS) entry which is preliminary data.</text>
</comment>
<dbReference type="Pfam" id="PF01370">
    <property type="entry name" value="Epimerase"/>
    <property type="match status" value="1"/>
</dbReference>
<keyword evidence="10 11" id="KW-0119">Carbohydrate metabolism</keyword>
<comment type="pathway">
    <text evidence="3 11">Carbohydrate metabolism; galactose metabolism.</text>
</comment>
<evidence type="ECO:0000256" key="7">
    <source>
        <dbReference type="ARBA" id="ARBA00023027"/>
    </source>
</evidence>
<name>A0A0A3IZ26_9BACL</name>
<dbReference type="InterPro" id="IPR036291">
    <property type="entry name" value="NAD(P)-bd_dom_sf"/>
</dbReference>
<dbReference type="RefSeq" id="WP_036177817.1">
    <property type="nucleotide sequence ID" value="NZ_AVCZ01000027.1"/>
</dbReference>
<comment type="cofactor">
    <cofactor evidence="2 11">
        <name>NAD(+)</name>
        <dbReference type="ChEBI" id="CHEBI:57540"/>
    </cofactor>
</comment>
<dbReference type="GO" id="GO:0003978">
    <property type="term" value="F:UDP-glucose 4-epimerase activity"/>
    <property type="evidence" value="ECO:0007669"/>
    <property type="project" value="UniProtKB-UniRule"/>
</dbReference>
<evidence type="ECO:0000256" key="11">
    <source>
        <dbReference type="RuleBase" id="RU366046"/>
    </source>
</evidence>
<evidence type="ECO:0000256" key="3">
    <source>
        <dbReference type="ARBA" id="ARBA00004947"/>
    </source>
</evidence>
<evidence type="ECO:0000256" key="9">
    <source>
        <dbReference type="ARBA" id="ARBA00023235"/>
    </source>
</evidence>
<protein>
    <recommendedName>
        <fullName evidence="6 11">UDP-glucose 4-epimerase</fullName>
        <ecNumber evidence="5 11">5.1.3.2</ecNumber>
    </recommendedName>
</protein>
<keyword evidence="9 11" id="KW-0413">Isomerase</keyword>
<evidence type="ECO:0000259" key="12">
    <source>
        <dbReference type="Pfam" id="PF01370"/>
    </source>
</evidence>
<dbReference type="NCBIfam" id="TIGR01179">
    <property type="entry name" value="galE"/>
    <property type="match status" value="1"/>
</dbReference>
<evidence type="ECO:0000256" key="5">
    <source>
        <dbReference type="ARBA" id="ARBA00013189"/>
    </source>
</evidence>
<dbReference type="UniPathway" id="UPA00214"/>
<evidence type="ECO:0000256" key="6">
    <source>
        <dbReference type="ARBA" id="ARBA00018569"/>
    </source>
</evidence>
<sequence>MLLVVGGAGYIGSHVVKELVEDNREVVVLDNLSTGHRWAVDERAIFIEGDMADSKLLQKVFEIYNIEAVLHFAASSLVGESVINPIKYYENNVSSTLTLLKVMKENKIDKFIFSSSAAVYGIPSVDIIDENTLTNPINPYGKSKLMVEQIVEDFHYSYGLKYVTLRYFNAAGAYKTGEIGEYHNPETHLIPLVLEHLLGKKSSISIYGNDYNTKDGTCIRDYIHVTDLARAHVLALNAVLNEEVTNAIFNLGNGNGYSVKEIIDTCEIITGIKPIVKLDKRRIGDPDVLVANSKKILKELGWKATIDIEDIIKSAWNWHKSILVKRK</sequence>
<keyword evidence="14" id="KW-1185">Reference proteome</keyword>
<dbReference type="PANTHER" id="PTHR43725:SF53">
    <property type="entry name" value="UDP-ARABINOSE 4-EPIMERASE 1"/>
    <property type="match status" value="1"/>
</dbReference>
<accession>A0A0A3IZ26</accession>
<comment type="subunit">
    <text evidence="11">Homodimer.</text>
</comment>
<dbReference type="eggNOG" id="COG1087">
    <property type="taxonomic scope" value="Bacteria"/>
</dbReference>
<feature type="domain" description="NAD-dependent epimerase/dehydratase" evidence="12">
    <location>
        <begin position="3"/>
        <end position="252"/>
    </location>
</feature>
<dbReference type="Gene3D" id="3.40.50.720">
    <property type="entry name" value="NAD(P)-binding Rossmann-like Domain"/>
    <property type="match status" value="1"/>
</dbReference>
<keyword evidence="7 11" id="KW-0520">NAD</keyword>
<organism evidence="13 14">
    <name type="scientific">Ureibacillus massiliensis 4400831 = CIP 108448 = CCUG 49529</name>
    <dbReference type="NCBI Taxonomy" id="1211035"/>
    <lineage>
        <taxon>Bacteria</taxon>
        <taxon>Bacillati</taxon>
        <taxon>Bacillota</taxon>
        <taxon>Bacilli</taxon>
        <taxon>Bacillales</taxon>
        <taxon>Caryophanaceae</taxon>
        <taxon>Ureibacillus</taxon>
    </lineage>
</organism>
<dbReference type="Proteomes" id="UP000030595">
    <property type="component" value="Unassembled WGS sequence"/>
</dbReference>
<dbReference type="AlphaFoldDB" id="A0A0A3IZ26"/>
<comment type="catalytic activity">
    <reaction evidence="1 11">
        <text>UDP-alpha-D-glucose = UDP-alpha-D-galactose</text>
        <dbReference type="Rhea" id="RHEA:22168"/>
        <dbReference type="ChEBI" id="CHEBI:58885"/>
        <dbReference type="ChEBI" id="CHEBI:66914"/>
        <dbReference type="EC" id="5.1.3.2"/>
    </reaction>
</comment>
<keyword evidence="8" id="KW-0299">Galactose metabolism</keyword>
<evidence type="ECO:0000256" key="8">
    <source>
        <dbReference type="ARBA" id="ARBA00023144"/>
    </source>
</evidence>
<proteinExistence type="inferred from homology"/>
<evidence type="ECO:0000256" key="10">
    <source>
        <dbReference type="ARBA" id="ARBA00023277"/>
    </source>
</evidence>
<dbReference type="InterPro" id="IPR005886">
    <property type="entry name" value="UDP_G4E"/>
</dbReference>
<evidence type="ECO:0000256" key="2">
    <source>
        <dbReference type="ARBA" id="ARBA00001911"/>
    </source>
</evidence>
<comment type="similarity">
    <text evidence="4 11">Belongs to the NAD(P)-dependent epimerase/dehydratase family.</text>
</comment>
<dbReference type="InterPro" id="IPR001509">
    <property type="entry name" value="Epimerase_deHydtase"/>
</dbReference>
<dbReference type="OrthoDB" id="9801785at2"/>
<evidence type="ECO:0000256" key="1">
    <source>
        <dbReference type="ARBA" id="ARBA00000083"/>
    </source>
</evidence>
<dbReference type="SUPFAM" id="SSF51735">
    <property type="entry name" value="NAD(P)-binding Rossmann-fold domains"/>
    <property type="match status" value="1"/>
</dbReference>
<dbReference type="EC" id="5.1.3.2" evidence="5 11"/>
<evidence type="ECO:0000256" key="4">
    <source>
        <dbReference type="ARBA" id="ARBA00007637"/>
    </source>
</evidence>
<dbReference type="EMBL" id="JPVQ01000027">
    <property type="protein sequence ID" value="KGR90029.1"/>
    <property type="molecule type" value="Genomic_DNA"/>
</dbReference>